<dbReference type="Pfam" id="PF00535">
    <property type="entry name" value="Glycos_transf_2"/>
    <property type="match status" value="1"/>
</dbReference>
<name>A0A024H1G0_9MICC</name>
<dbReference type="PANTHER" id="PTHR43685:SF11">
    <property type="entry name" value="GLYCOSYLTRANSFERASE TAGX-RELATED"/>
    <property type="match status" value="1"/>
</dbReference>
<accession>A0A024H1G0</accession>
<dbReference type="Proteomes" id="UP000035722">
    <property type="component" value="Unassembled WGS sequence"/>
</dbReference>
<dbReference type="GO" id="GO:0016740">
    <property type="term" value="F:transferase activity"/>
    <property type="evidence" value="ECO:0007669"/>
    <property type="project" value="UniProtKB-KW"/>
</dbReference>
<evidence type="ECO:0000313" key="3">
    <source>
        <dbReference type="Proteomes" id="UP000035722"/>
    </source>
</evidence>
<proteinExistence type="predicted"/>
<dbReference type="SUPFAM" id="SSF53448">
    <property type="entry name" value="Nucleotide-diphospho-sugar transferases"/>
    <property type="match status" value="1"/>
</dbReference>
<dbReference type="EMBL" id="CAQI01000038">
    <property type="protein sequence ID" value="CCQ45566.1"/>
    <property type="molecule type" value="Genomic_DNA"/>
</dbReference>
<comment type="caution">
    <text evidence="2">The sequence shown here is derived from an EMBL/GenBank/DDBJ whole genome shotgun (WGS) entry which is preliminary data.</text>
</comment>
<reference evidence="3" key="1">
    <citation type="journal article" date="2014" name="Genome Announc.">
        <title>Genome Sequence of Arthrobacter siccitolerans 4J27, a Xeroprotectant-Producing Desiccation-Tolerant Microorganism.</title>
        <authorList>
            <person name="Manzanera M."/>
            <person name="Santa-Cruz-Calvo L."/>
            <person name="Vilchez J.I."/>
            <person name="Garcia-Fontana C."/>
            <person name="Silva-Castro G.A."/>
            <person name="Calvo C."/>
            <person name="Gonzalez-Lopez J."/>
        </authorList>
    </citation>
    <scope>NUCLEOTIDE SEQUENCE [LARGE SCALE GENOMIC DNA]</scope>
    <source>
        <strain evidence="3">4J27</strain>
    </source>
</reference>
<evidence type="ECO:0000259" key="1">
    <source>
        <dbReference type="Pfam" id="PF00535"/>
    </source>
</evidence>
<organism evidence="2 3">
    <name type="scientific">Pseudarthrobacter siccitolerans</name>
    <dbReference type="NCBI Taxonomy" id="861266"/>
    <lineage>
        <taxon>Bacteria</taxon>
        <taxon>Bacillati</taxon>
        <taxon>Actinomycetota</taxon>
        <taxon>Actinomycetes</taxon>
        <taxon>Micrococcales</taxon>
        <taxon>Micrococcaceae</taxon>
        <taxon>Pseudarthrobacter</taxon>
    </lineage>
</organism>
<dbReference type="OrthoDB" id="9802649at2"/>
<dbReference type="InterPro" id="IPR029044">
    <property type="entry name" value="Nucleotide-diphossugar_trans"/>
</dbReference>
<dbReference type="PANTHER" id="PTHR43685">
    <property type="entry name" value="GLYCOSYLTRANSFERASE"/>
    <property type="match status" value="1"/>
</dbReference>
<sequence length="270" mass="30230">METDSVGIPEQAKSKAIRASVCLASYRGGRYIKEQLESVMSQIGPNDEVVIVDDASPDDTVQKIKAFDDERIRLFEVRANQGYVKSFEQAVVAARGEYILLADQDDVWLPGRLELMLRALQSSRVVASNFDVLGDAARPNISRLSSKDSQRHAANILGTLVGYRAYYGCAMGFRRNVVPLFTPVPKYLVESHDLWLALCGNVAGSMCHLDDSTLLRRIHEDNATPRSWRSLSVIIRARVMLLRCLALAWRRVRQEQRNGPEEKALAQPVS</sequence>
<gene>
    <name evidence="2" type="ORF">ARTSIC4J27_1512</name>
</gene>
<feature type="domain" description="Glycosyltransferase 2-like" evidence="1">
    <location>
        <begin position="20"/>
        <end position="176"/>
    </location>
</feature>
<dbReference type="InterPro" id="IPR050834">
    <property type="entry name" value="Glycosyltransf_2"/>
</dbReference>
<keyword evidence="2" id="KW-0808">Transferase</keyword>
<dbReference type="AlphaFoldDB" id="A0A024H1G0"/>
<keyword evidence="3" id="KW-1185">Reference proteome</keyword>
<protein>
    <submittedName>
        <fullName evidence="2">Glycosyl transferase 2 family protein</fullName>
    </submittedName>
</protein>
<dbReference type="InterPro" id="IPR001173">
    <property type="entry name" value="Glyco_trans_2-like"/>
</dbReference>
<evidence type="ECO:0000313" key="2">
    <source>
        <dbReference type="EMBL" id="CCQ45566.1"/>
    </source>
</evidence>
<dbReference type="Gene3D" id="3.90.550.10">
    <property type="entry name" value="Spore Coat Polysaccharide Biosynthesis Protein SpsA, Chain A"/>
    <property type="match status" value="1"/>
</dbReference>
<dbReference type="STRING" id="861266.ARTSIC4J27_1512"/>